<dbReference type="SUPFAM" id="SSF81923">
    <property type="entry name" value="Double Clp-N motif"/>
    <property type="match status" value="1"/>
</dbReference>
<feature type="region of interest" description="Disordered" evidence="8">
    <location>
        <begin position="71"/>
        <end position="109"/>
    </location>
</feature>
<dbReference type="InterPro" id="IPR019489">
    <property type="entry name" value="Clp_ATPase_C"/>
</dbReference>
<dbReference type="InterPro" id="IPR003593">
    <property type="entry name" value="AAA+_ATPase"/>
</dbReference>
<evidence type="ECO:0000256" key="2">
    <source>
        <dbReference type="ARBA" id="ARBA00022737"/>
    </source>
</evidence>
<dbReference type="CDD" id="cd00009">
    <property type="entry name" value="AAA"/>
    <property type="match status" value="1"/>
</dbReference>
<evidence type="ECO:0000256" key="8">
    <source>
        <dbReference type="SAM" id="MobiDB-lite"/>
    </source>
</evidence>
<keyword evidence="2 6" id="KW-0677">Repeat</keyword>
<comment type="caution">
    <text evidence="10">The sequence shown here is derived from an EMBL/GenBank/DDBJ whole genome shotgun (WGS) entry which is preliminary data.</text>
</comment>
<dbReference type="SMART" id="SM00382">
    <property type="entry name" value="AAA"/>
    <property type="match status" value="2"/>
</dbReference>
<feature type="region of interest" description="Disordered" evidence="8">
    <location>
        <begin position="557"/>
        <end position="578"/>
    </location>
</feature>
<dbReference type="Pfam" id="PF07724">
    <property type="entry name" value="AAA_2"/>
    <property type="match status" value="1"/>
</dbReference>
<dbReference type="PANTHER" id="PTHR11638:SF145">
    <property type="entry name" value="CLPA_B PROTEASE ATP BINDING SUBUNIT-RELATED"/>
    <property type="match status" value="1"/>
</dbReference>
<evidence type="ECO:0000313" key="11">
    <source>
        <dbReference type="Proteomes" id="UP000704176"/>
    </source>
</evidence>
<dbReference type="SUPFAM" id="SSF52540">
    <property type="entry name" value="P-loop containing nucleoside triphosphate hydrolases"/>
    <property type="match status" value="2"/>
</dbReference>
<dbReference type="SMART" id="SM01086">
    <property type="entry name" value="ClpB_D2-small"/>
    <property type="match status" value="1"/>
</dbReference>
<dbReference type="InterPro" id="IPR027417">
    <property type="entry name" value="P-loop_NTPase"/>
</dbReference>
<dbReference type="Pfam" id="PF00004">
    <property type="entry name" value="AAA"/>
    <property type="match status" value="1"/>
</dbReference>
<dbReference type="Pfam" id="PF10431">
    <property type="entry name" value="ClpB_D2-small"/>
    <property type="match status" value="1"/>
</dbReference>
<dbReference type="Pfam" id="PF02861">
    <property type="entry name" value="Clp_N"/>
    <property type="match status" value="1"/>
</dbReference>
<dbReference type="CDD" id="cd19499">
    <property type="entry name" value="RecA-like_ClpB_Hsp104-like"/>
    <property type="match status" value="1"/>
</dbReference>
<dbReference type="InterPro" id="IPR018368">
    <property type="entry name" value="ClpA/B_CS1"/>
</dbReference>
<sequence>MANGICDICGIRPATVRAEVVSNGQRQVMELCDFDYRRLARQQRSSSPLESLFGQRGSLFDDFFNEGFFGENPPAHARGDGEETPEAGGRGASIPIGPGRGRSRGRNTVSGAERLSEHAEEILQAAARRAADFGRHEVDTEHLLLALTESDVVRTILDQFKVSLDDLRNQIVKESPHGEAEVQEGGEIGVSPRMKDALSRAFRASAELGHSYVGPEHLLIGLAEEGEGLAADILRRYGLTPQAIRQQITKVVGRGAEEGRVETPTNTPNLDKHSRDLTQLARDGKLDPVIGRAQEIETTIEVLARRKKNNPVLIGEPGVGKTAIVEGLAQRIVSGEVPEALRDKRLVELSINSMVAGSKYRGEFEERVQQILKEVTEREDDLILFIDEVHTIVGAGQGGGEGGLDIANVFKPALARGELNLIGATTLNEYQKHIEKDAALERRFQPVFVPEPTVAQTIMILRGLRDTLEAHHKVAITDEAIIAAAELSDRYITGRFLPDKAIDLIDQAAARVKISATARPVDVQELEAEVRQLKREQDYAASRKQFDRASEIQAQHDARNKELQDATEHWRRERGSASAEVRTEQIAQVVSKLTGVPVNELTTEERQRLVEMEKRLHKRVIGQDEAVIAVSDAVRLARAGLREGRRPIATFLFLGPTGVGKTELAKALAETVFGDEDAMVRIDMSEYMERHAVARLIGAPPGYVGYEEGGQLTERVRRRPYSVVLLDEIEKAHPDVYNVLLQVFDDGRLTDGKGRVVDFTNTIMIATSNLGSDIIQRHLSIRGTAEEDQATLKRELMDVLRVHFRPEFINRIDEIIVFHALGRSEIRAIVELQLDRVKRSAHGQDVELLIDNSLVDHLAAAGFRPEYGARELRRLIRSELETQLARAMLANEIQEGDKVLALWDSEQQKVVLEPQPKAEGAKETKNQGIDERRNAVEVHREAQGGSEKENRTAAQ</sequence>
<evidence type="ECO:0000256" key="1">
    <source>
        <dbReference type="ARBA" id="ARBA00008675"/>
    </source>
</evidence>
<dbReference type="InterPro" id="IPR001270">
    <property type="entry name" value="ClpA/B"/>
</dbReference>
<name>A0ABS7VRE0_9HYPH</name>
<dbReference type="InterPro" id="IPR041546">
    <property type="entry name" value="ClpA/ClpB_AAA_lid"/>
</dbReference>
<dbReference type="Gene3D" id="3.40.50.300">
    <property type="entry name" value="P-loop containing nucleotide triphosphate hydrolases"/>
    <property type="match status" value="2"/>
</dbReference>
<organism evidence="10 11">
    <name type="scientific">Microvirga puerhi</name>
    <dbReference type="NCBI Taxonomy" id="2876078"/>
    <lineage>
        <taxon>Bacteria</taxon>
        <taxon>Pseudomonadati</taxon>
        <taxon>Pseudomonadota</taxon>
        <taxon>Alphaproteobacteria</taxon>
        <taxon>Hyphomicrobiales</taxon>
        <taxon>Methylobacteriaceae</taxon>
        <taxon>Microvirga</taxon>
    </lineage>
</organism>
<dbReference type="PROSITE" id="PS00871">
    <property type="entry name" value="CLPAB_2"/>
    <property type="match status" value="1"/>
</dbReference>
<dbReference type="RefSeq" id="WP_224314851.1">
    <property type="nucleotide sequence ID" value="NZ_JAIRBM010000015.1"/>
</dbReference>
<keyword evidence="3 7" id="KW-0547">Nucleotide-binding</keyword>
<dbReference type="Gene3D" id="4.10.860.10">
    <property type="entry name" value="UVR domain"/>
    <property type="match status" value="1"/>
</dbReference>
<gene>
    <name evidence="10" type="ORF">K9B37_17665</name>
</gene>
<evidence type="ECO:0000313" key="10">
    <source>
        <dbReference type="EMBL" id="MBZ6078095.1"/>
    </source>
</evidence>
<dbReference type="Proteomes" id="UP000704176">
    <property type="component" value="Unassembled WGS sequence"/>
</dbReference>
<evidence type="ECO:0000256" key="3">
    <source>
        <dbReference type="ARBA" id="ARBA00022741"/>
    </source>
</evidence>
<dbReference type="InterPro" id="IPR050130">
    <property type="entry name" value="ClpA_ClpB"/>
</dbReference>
<keyword evidence="11" id="KW-1185">Reference proteome</keyword>
<evidence type="ECO:0000256" key="4">
    <source>
        <dbReference type="ARBA" id="ARBA00022840"/>
    </source>
</evidence>
<evidence type="ECO:0000256" key="5">
    <source>
        <dbReference type="ARBA" id="ARBA00023186"/>
    </source>
</evidence>
<dbReference type="InterPro" id="IPR028299">
    <property type="entry name" value="ClpA/B_CS2"/>
</dbReference>
<feature type="domain" description="Clp R" evidence="9">
    <location>
        <begin position="112"/>
        <end position="254"/>
    </location>
</feature>
<reference evidence="10 11" key="1">
    <citation type="submission" date="2021-09" db="EMBL/GenBank/DDBJ databases">
        <title>The complete genome sequence of a new microorganism.</title>
        <authorList>
            <person name="Zi Z."/>
        </authorList>
    </citation>
    <scope>NUCLEOTIDE SEQUENCE [LARGE SCALE GENOMIC DNA]</scope>
    <source>
        <strain evidence="10 11">WGZ8</strain>
    </source>
</reference>
<dbReference type="Gene3D" id="1.10.8.60">
    <property type="match status" value="2"/>
</dbReference>
<protein>
    <submittedName>
        <fullName evidence="10">AAA family ATPase</fullName>
    </submittedName>
</protein>
<keyword evidence="4 7" id="KW-0067">ATP-binding</keyword>
<dbReference type="Pfam" id="PF17871">
    <property type="entry name" value="AAA_lid_9"/>
    <property type="match status" value="1"/>
</dbReference>
<keyword evidence="5 7" id="KW-0143">Chaperone</keyword>
<dbReference type="PROSITE" id="PS00870">
    <property type="entry name" value="CLPAB_1"/>
    <property type="match status" value="1"/>
</dbReference>
<dbReference type="PROSITE" id="PS51903">
    <property type="entry name" value="CLP_R"/>
    <property type="match status" value="1"/>
</dbReference>
<dbReference type="PANTHER" id="PTHR11638">
    <property type="entry name" value="ATP-DEPENDENT CLP PROTEASE"/>
    <property type="match status" value="1"/>
</dbReference>
<evidence type="ECO:0000259" key="9">
    <source>
        <dbReference type="PROSITE" id="PS51903"/>
    </source>
</evidence>
<feature type="region of interest" description="Disordered" evidence="8">
    <location>
        <begin position="911"/>
        <end position="955"/>
    </location>
</feature>
<feature type="compositionally biased region" description="Basic and acidic residues" evidence="8">
    <location>
        <begin position="919"/>
        <end position="955"/>
    </location>
</feature>
<dbReference type="InterPro" id="IPR004176">
    <property type="entry name" value="Clp_R_N"/>
</dbReference>
<feature type="compositionally biased region" description="Basic and acidic residues" evidence="8">
    <location>
        <begin position="557"/>
        <end position="575"/>
    </location>
</feature>
<accession>A0ABS7VRE0</accession>
<dbReference type="InterPro" id="IPR003959">
    <property type="entry name" value="ATPase_AAA_core"/>
</dbReference>
<evidence type="ECO:0000256" key="6">
    <source>
        <dbReference type="PROSITE-ProRule" id="PRU01251"/>
    </source>
</evidence>
<dbReference type="EMBL" id="JAIRBM010000015">
    <property type="protein sequence ID" value="MBZ6078095.1"/>
    <property type="molecule type" value="Genomic_DNA"/>
</dbReference>
<comment type="similarity">
    <text evidence="1 7">Belongs to the ClpA/ClpB family.</text>
</comment>
<dbReference type="PRINTS" id="PR00300">
    <property type="entry name" value="CLPPROTEASEA"/>
</dbReference>
<dbReference type="InterPro" id="IPR036628">
    <property type="entry name" value="Clp_N_dom_sf"/>
</dbReference>
<dbReference type="Gene3D" id="1.10.1780.10">
    <property type="entry name" value="Clp, N-terminal domain"/>
    <property type="match status" value="1"/>
</dbReference>
<proteinExistence type="inferred from homology"/>
<evidence type="ECO:0000256" key="7">
    <source>
        <dbReference type="RuleBase" id="RU004432"/>
    </source>
</evidence>